<evidence type="ECO:0000313" key="8">
    <source>
        <dbReference type="Proteomes" id="UP000078090"/>
    </source>
</evidence>
<keyword evidence="2" id="KW-0472">Membrane</keyword>
<accession>A0A177M676</accession>
<dbReference type="OrthoDB" id="9804951at2"/>
<feature type="transmembrane region" description="Helical" evidence="2">
    <location>
        <begin position="25"/>
        <end position="50"/>
    </location>
</feature>
<dbReference type="CDD" id="cd00130">
    <property type="entry name" value="PAS"/>
    <property type="match status" value="1"/>
</dbReference>
<dbReference type="SUPFAM" id="SSF55073">
    <property type="entry name" value="Nucleotide cyclase"/>
    <property type="match status" value="1"/>
</dbReference>
<dbReference type="InterPro" id="IPR001610">
    <property type="entry name" value="PAC"/>
</dbReference>
<dbReference type="InterPro" id="IPR035919">
    <property type="entry name" value="EAL_sf"/>
</dbReference>
<dbReference type="CDD" id="cd01948">
    <property type="entry name" value="EAL"/>
    <property type="match status" value="1"/>
</dbReference>
<dbReference type="PANTHER" id="PTHR44757:SF2">
    <property type="entry name" value="BIOFILM ARCHITECTURE MAINTENANCE PROTEIN MBAA"/>
    <property type="match status" value="1"/>
</dbReference>
<dbReference type="InterPro" id="IPR000160">
    <property type="entry name" value="GGDEF_dom"/>
</dbReference>
<evidence type="ECO:0008006" key="9">
    <source>
        <dbReference type="Google" id="ProtNLM"/>
    </source>
</evidence>
<evidence type="ECO:0000259" key="6">
    <source>
        <dbReference type="PROSITE" id="PS50887"/>
    </source>
</evidence>
<dbReference type="Pfam" id="PF00990">
    <property type="entry name" value="GGDEF"/>
    <property type="match status" value="1"/>
</dbReference>
<dbReference type="Pfam" id="PF25487">
    <property type="entry name" value="ETR1_N"/>
    <property type="match status" value="1"/>
</dbReference>
<dbReference type="Gene3D" id="3.30.450.20">
    <property type="entry name" value="PAS domain"/>
    <property type="match status" value="1"/>
</dbReference>
<reference evidence="7 8" key="1">
    <citation type="submission" date="2016-03" db="EMBL/GenBank/DDBJ databases">
        <authorList>
            <person name="Ploux O."/>
        </authorList>
    </citation>
    <scope>NUCLEOTIDE SEQUENCE [LARGE SCALE GENOMIC DNA]</scope>
    <source>
        <strain evidence="7 8">R-45363</strain>
    </source>
</reference>
<sequence>MQDHTLDITSYMPHGYCYLWQSDLLLLHVVSDALIVLSYYSIPFALLYVLKKRNDIPFSWIYWQFGVFILLCGTTHLLSIWNIWIPDYWLSGAIKAATAVSSIVTAILIWPLIPKVLAIPSQKQLLAANSALAQEIDSHKKTEQELRKLSLALQFSSSIVVIADPKTRIEYCNPAFYKLTGYCEQDVLGQKTNLLKSDLTSAKTYKDLWTTLRAGSAWHGEFLNRKKNGELFWCLESITPVLDEHHNVTHFVSIMHDINDRKDSEEVIRHMAYYDPLTDLPNRTLFNERLDQAIGQAKRYKTRFAVIYLDLDHFKSINDTLGHLIGDKLLIEVGKRITLCLREQEIIARLGGDEFALIGINLRTPADAGDIARRVIDTINQAFFIDDHQLFIGTSLGISVYPTDGSDGQQLLKHADDALYLAKQRGRNTFEFYNATANAQSLRRQAIENLLRLGLARNEFSLVYQAKIDLHSDRIVGAEALLRWLPEIGPVAPEEFVPIAEDIGLIGEIGEWILRSACRDYMNPALQARSELKLAVNLAKRQFKQSDLLAMIDRVLSETGLPASRLEFEISESILMERAGHAEHLMQGLKQRGIRLTVDDFGTGLSSLRRLKRFPVDTLTIPPAFVNDICNNPDDACIVRSLIGLAHGLNLRVEAKGVETEQQWDILTQHHCDRAQGYFFRLPLPIEEFSRILD</sequence>
<evidence type="ECO:0000259" key="5">
    <source>
        <dbReference type="PROSITE" id="PS50883"/>
    </source>
</evidence>
<dbReference type="PROSITE" id="PS50113">
    <property type="entry name" value="PAC"/>
    <property type="match status" value="1"/>
</dbReference>
<dbReference type="RefSeq" id="WP_064009804.1">
    <property type="nucleotide sequence ID" value="NZ_LUUG01000097.1"/>
</dbReference>
<dbReference type="SUPFAM" id="SSF55785">
    <property type="entry name" value="PYP-like sensor domain (PAS domain)"/>
    <property type="match status" value="1"/>
</dbReference>
<dbReference type="InterPro" id="IPR000700">
    <property type="entry name" value="PAS-assoc_C"/>
</dbReference>
<dbReference type="FunFam" id="3.30.70.270:FF:000001">
    <property type="entry name" value="Diguanylate cyclase domain protein"/>
    <property type="match status" value="1"/>
</dbReference>
<dbReference type="SUPFAM" id="SSF141868">
    <property type="entry name" value="EAL domain-like"/>
    <property type="match status" value="1"/>
</dbReference>
<protein>
    <recommendedName>
        <fullName evidence="9">Diguanylate cyclase</fullName>
    </recommendedName>
</protein>
<dbReference type="Gene3D" id="3.20.20.450">
    <property type="entry name" value="EAL domain"/>
    <property type="match status" value="1"/>
</dbReference>
<dbReference type="SMART" id="SM00091">
    <property type="entry name" value="PAS"/>
    <property type="match status" value="1"/>
</dbReference>
<keyword evidence="2" id="KW-0812">Transmembrane</keyword>
<dbReference type="PANTHER" id="PTHR44757">
    <property type="entry name" value="DIGUANYLATE CYCLASE DGCP"/>
    <property type="match status" value="1"/>
</dbReference>
<gene>
    <name evidence="7" type="ORF">A1332_18550</name>
</gene>
<dbReference type="CDD" id="cd01949">
    <property type="entry name" value="GGDEF"/>
    <property type="match status" value="1"/>
</dbReference>
<feature type="domain" description="PAS" evidence="3">
    <location>
        <begin position="145"/>
        <end position="190"/>
    </location>
</feature>
<dbReference type="AlphaFoldDB" id="A0A177M676"/>
<dbReference type="PROSITE" id="PS50887">
    <property type="entry name" value="GGDEF"/>
    <property type="match status" value="1"/>
</dbReference>
<feature type="domain" description="PAC" evidence="4">
    <location>
        <begin position="218"/>
        <end position="270"/>
    </location>
</feature>
<dbReference type="SMART" id="SM00052">
    <property type="entry name" value="EAL"/>
    <property type="match status" value="1"/>
</dbReference>
<evidence type="ECO:0000259" key="4">
    <source>
        <dbReference type="PROSITE" id="PS50113"/>
    </source>
</evidence>
<evidence type="ECO:0000256" key="1">
    <source>
        <dbReference type="ARBA" id="ARBA00001946"/>
    </source>
</evidence>
<dbReference type="PROSITE" id="PS50112">
    <property type="entry name" value="PAS"/>
    <property type="match status" value="1"/>
</dbReference>
<comment type="caution">
    <text evidence="7">The sequence shown here is derived from an EMBL/GenBank/DDBJ whole genome shotgun (WGS) entry which is preliminary data.</text>
</comment>
<dbReference type="Pfam" id="PF00563">
    <property type="entry name" value="EAL"/>
    <property type="match status" value="1"/>
</dbReference>
<dbReference type="NCBIfam" id="TIGR00254">
    <property type="entry name" value="GGDEF"/>
    <property type="match status" value="1"/>
</dbReference>
<feature type="transmembrane region" description="Helical" evidence="2">
    <location>
        <begin position="90"/>
        <end position="113"/>
    </location>
</feature>
<dbReference type="InterPro" id="IPR035965">
    <property type="entry name" value="PAS-like_dom_sf"/>
</dbReference>
<feature type="domain" description="GGDEF" evidence="6">
    <location>
        <begin position="302"/>
        <end position="435"/>
    </location>
</feature>
<feature type="transmembrane region" description="Helical" evidence="2">
    <location>
        <begin position="62"/>
        <end position="84"/>
    </location>
</feature>
<feature type="domain" description="EAL" evidence="5">
    <location>
        <begin position="444"/>
        <end position="694"/>
    </location>
</feature>
<dbReference type="GO" id="GO:0003824">
    <property type="term" value="F:catalytic activity"/>
    <property type="evidence" value="ECO:0007669"/>
    <property type="project" value="UniProtKB-ARBA"/>
</dbReference>
<dbReference type="SMART" id="SM00267">
    <property type="entry name" value="GGDEF"/>
    <property type="match status" value="1"/>
</dbReference>
<evidence type="ECO:0000256" key="2">
    <source>
        <dbReference type="SAM" id="Phobius"/>
    </source>
</evidence>
<dbReference type="InterPro" id="IPR058544">
    <property type="entry name" value="ETR1_N"/>
</dbReference>
<keyword evidence="2" id="KW-1133">Transmembrane helix</keyword>
<dbReference type="Gene3D" id="3.30.70.270">
    <property type="match status" value="1"/>
</dbReference>
<name>A0A177M676_METMH</name>
<evidence type="ECO:0000259" key="3">
    <source>
        <dbReference type="PROSITE" id="PS50112"/>
    </source>
</evidence>
<dbReference type="Proteomes" id="UP000078090">
    <property type="component" value="Unassembled WGS sequence"/>
</dbReference>
<dbReference type="PROSITE" id="PS50883">
    <property type="entry name" value="EAL"/>
    <property type="match status" value="1"/>
</dbReference>
<evidence type="ECO:0000313" key="7">
    <source>
        <dbReference type="EMBL" id="OAI00550.1"/>
    </source>
</evidence>
<dbReference type="Pfam" id="PF13426">
    <property type="entry name" value="PAS_9"/>
    <property type="match status" value="1"/>
</dbReference>
<dbReference type="NCBIfam" id="TIGR00229">
    <property type="entry name" value="sensory_box"/>
    <property type="match status" value="1"/>
</dbReference>
<dbReference type="InterPro" id="IPR029787">
    <property type="entry name" value="Nucleotide_cyclase"/>
</dbReference>
<comment type="cofactor">
    <cofactor evidence="1">
        <name>Mg(2+)</name>
        <dbReference type="ChEBI" id="CHEBI:18420"/>
    </cofactor>
</comment>
<proteinExistence type="predicted"/>
<dbReference type="InterPro" id="IPR052155">
    <property type="entry name" value="Biofilm_reg_signaling"/>
</dbReference>
<organism evidence="7 8">
    <name type="scientific">Methylomonas methanica</name>
    <dbReference type="NCBI Taxonomy" id="421"/>
    <lineage>
        <taxon>Bacteria</taxon>
        <taxon>Pseudomonadati</taxon>
        <taxon>Pseudomonadota</taxon>
        <taxon>Gammaproteobacteria</taxon>
        <taxon>Methylococcales</taxon>
        <taxon>Methylococcaceae</taxon>
        <taxon>Methylomonas</taxon>
    </lineage>
</organism>
<dbReference type="SMART" id="SM00086">
    <property type="entry name" value="PAC"/>
    <property type="match status" value="1"/>
</dbReference>
<dbReference type="InterPro" id="IPR000014">
    <property type="entry name" value="PAS"/>
</dbReference>
<dbReference type="InterPro" id="IPR043128">
    <property type="entry name" value="Rev_trsase/Diguanyl_cyclase"/>
</dbReference>
<dbReference type="EMBL" id="LUUG01000097">
    <property type="protein sequence ID" value="OAI00550.1"/>
    <property type="molecule type" value="Genomic_DNA"/>
</dbReference>
<dbReference type="InterPro" id="IPR001633">
    <property type="entry name" value="EAL_dom"/>
</dbReference>